<evidence type="ECO:0000313" key="5">
    <source>
        <dbReference type="RefSeq" id="XP_033571550.1"/>
    </source>
</evidence>
<name>A0A6A6Y6Y8_9PEZI</name>
<reference evidence="5" key="2">
    <citation type="submission" date="2020-04" db="EMBL/GenBank/DDBJ databases">
        <authorList>
            <consortium name="NCBI Genome Project"/>
        </authorList>
    </citation>
    <scope>NUCLEOTIDE SEQUENCE</scope>
    <source>
        <strain evidence="5">CBS 304.34</strain>
    </source>
</reference>
<keyword evidence="1" id="KW-1133">Transmembrane helix</keyword>
<dbReference type="OrthoDB" id="3945378at2759"/>
<dbReference type="EMBL" id="MU003712">
    <property type="protein sequence ID" value="KAF2804586.1"/>
    <property type="molecule type" value="Genomic_DNA"/>
</dbReference>
<evidence type="ECO:0000256" key="1">
    <source>
        <dbReference type="SAM" id="Phobius"/>
    </source>
</evidence>
<feature type="transmembrane region" description="Helical" evidence="1">
    <location>
        <begin position="69"/>
        <end position="88"/>
    </location>
</feature>
<feature type="chain" id="PRO_5044628904" evidence="2">
    <location>
        <begin position="26"/>
        <end position="558"/>
    </location>
</feature>
<reference evidence="5" key="3">
    <citation type="submission" date="2025-04" db="UniProtKB">
        <authorList>
            <consortium name="RefSeq"/>
        </authorList>
    </citation>
    <scope>IDENTIFICATION</scope>
    <source>
        <strain evidence="5">CBS 304.34</strain>
    </source>
</reference>
<dbReference type="AlphaFoldDB" id="A0A6A6Y6Y8"/>
<feature type="transmembrane region" description="Helical" evidence="1">
    <location>
        <begin position="448"/>
        <end position="468"/>
    </location>
</feature>
<evidence type="ECO:0000313" key="3">
    <source>
        <dbReference type="EMBL" id="KAF2804586.1"/>
    </source>
</evidence>
<accession>A0A6A6Y6Y8</accession>
<keyword evidence="1" id="KW-0812">Transmembrane</keyword>
<dbReference type="Proteomes" id="UP000504636">
    <property type="component" value="Unplaced"/>
</dbReference>
<feature type="signal peptide" evidence="2">
    <location>
        <begin position="1"/>
        <end position="25"/>
    </location>
</feature>
<dbReference type="RefSeq" id="XP_033571550.1">
    <property type="nucleotide sequence ID" value="XM_033723896.1"/>
</dbReference>
<organism evidence="3">
    <name type="scientific">Mytilinidion resinicola</name>
    <dbReference type="NCBI Taxonomy" id="574789"/>
    <lineage>
        <taxon>Eukaryota</taxon>
        <taxon>Fungi</taxon>
        <taxon>Dikarya</taxon>
        <taxon>Ascomycota</taxon>
        <taxon>Pezizomycotina</taxon>
        <taxon>Dothideomycetes</taxon>
        <taxon>Pleosporomycetidae</taxon>
        <taxon>Mytilinidiales</taxon>
        <taxon>Mytilinidiaceae</taxon>
        <taxon>Mytilinidion</taxon>
    </lineage>
</organism>
<reference evidence="3 5" key="1">
    <citation type="journal article" date="2020" name="Stud. Mycol.">
        <title>101 Dothideomycetes genomes: a test case for predicting lifestyles and emergence of pathogens.</title>
        <authorList>
            <person name="Haridas S."/>
            <person name="Albert R."/>
            <person name="Binder M."/>
            <person name="Bloem J."/>
            <person name="Labutti K."/>
            <person name="Salamov A."/>
            <person name="Andreopoulos B."/>
            <person name="Baker S."/>
            <person name="Barry K."/>
            <person name="Bills G."/>
            <person name="Bluhm B."/>
            <person name="Cannon C."/>
            <person name="Castanera R."/>
            <person name="Culley D."/>
            <person name="Daum C."/>
            <person name="Ezra D."/>
            <person name="Gonzalez J."/>
            <person name="Henrissat B."/>
            <person name="Kuo A."/>
            <person name="Liang C."/>
            <person name="Lipzen A."/>
            <person name="Lutzoni F."/>
            <person name="Magnuson J."/>
            <person name="Mondo S."/>
            <person name="Nolan M."/>
            <person name="Ohm R."/>
            <person name="Pangilinan J."/>
            <person name="Park H.-J."/>
            <person name="Ramirez L."/>
            <person name="Alfaro M."/>
            <person name="Sun H."/>
            <person name="Tritt A."/>
            <person name="Yoshinaga Y."/>
            <person name="Zwiers L.-H."/>
            <person name="Turgeon B."/>
            <person name="Goodwin S."/>
            <person name="Spatafora J."/>
            <person name="Crous P."/>
            <person name="Grigoriev I."/>
        </authorList>
    </citation>
    <scope>NUCLEOTIDE SEQUENCE</scope>
    <source>
        <strain evidence="3 5">CBS 304.34</strain>
    </source>
</reference>
<feature type="transmembrane region" description="Helical" evidence="1">
    <location>
        <begin position="172"/>
        <end position="190"/>
    </location>
</feature>
<dbReference type="GeneID" id="54464789"/>
<gene>
    <name evidence="3 5" type="ORF">BDZ99DRAFT_502455</name>
</gene>
<feature type="transmembrane region" description="Helical" evidence="1">
    <location>
        <begin position="488"/>
        <end position="506"/>
    </location>
</feature>
<evidence type="ECO:0000313" key="4">
    <source>
        <dbReference type="Proteomes" id="UP000504636"/>
    </source>
</evidence>
<keyword evidence="4" id="KW-1185">Reference proteome</keyword>
<protein>
    <submittedName>
        <fullName evidence="3 5">Uncharacterized protein</fullName>
    </submittedName>
</protein>
<evidence type="ECO:0000256" key="2">
    <source>
        <dbReference type="SAM" id="SignalP"/>
    </source>
</evidence>
<proteinExistence type="predicted"/>
<keyword evidence="2" id="KW-0732">Signal</keyword>
<feature type="transmembrane region" description="Helical" evidence="1">
    <location>
        <begin position="126"/>
        <end position="145"/>
    </location>
</feature>
<keyword evidence="1" id="KW-0472">Membrane</keyword>
<sequence>MSICNGACLLLIPLLLICIATLLWTNTTPSTHHFSRRKWVQPTGFPGNPDIYGLGHPRRLLHPSPLPSFLDNINVLFIIAMLIGIGFVSRDPATTYAVEPYMLLQITYCIAYVGTNEFRSADASYWVLRDLSFLGLDGYSFYFWWSGLDQMMPTPGPEGAVTNVWWLTQADLYGWVRVAAKVAVVGFLVFRGMRLAFTLNYACEWWKFRRATTRQFWRELKEDLGRELRAKKVDRTSKKGMEEGVKEKETYLAIPDIETTGLPVDGDDIRPRRTSHRRCRSLTTIRSQSDFTSRSPSPIRFNISLHVPTPSTESHSSHVNSSNSPGPICDTFGGPWTRTPGLPTQIPTFTELYTIENYLYRLLPHLHPSSPAFSTPYFLSEPLRLAHLTTLLYYNSLTTPEPLAWYRPPIVLFHTLRRAYRNHPPAFHFRLLTELHLAHVPAPRCSKVTFILGPVLSLLVVSLLVIAGELTIQWNGIKGVQGLGSVGQLVPAVIGVGGLFRVGWGVGRQVLGLRDRGRRVWHGGYEGNRDRREVEGAAEVYFRIKEELERRGRKRAEV</sequence>